<dbReference type="RefSeq" id="WP_014103841.1">
    <property type="nucleotide sequence ID" value="NC_016026.1"/>
</dbReference>
<dbReference type="OrthoDB" id="9818786at2"/>
<gene>
    <name evidence="1" type="ordered locus">MICA_2315</name>
</gene>
<keyword evidence="2" id="KW-1185">Reference proteome</keyword>
<reference evidence="1 2" key="1">
    <citation type="journal article" date="2011" name="BMC Genomics">
        <title>Genomic insights into an obligate epibiotic bacterial predator: Micavibrio aeruginosavorus ARL-13.</title>
        <authorList>
            <person name="Wang Z."/>
            <person name="Kadouri D."/>
            <person name="Wu M."/>
        </authorList>
    </citation>
    <scope>NUCLEOTIDE SEQUENCE [LARGE SCALE GENOMIC DNA]</scope>
    <source>
        <strain evidence="1 2">ARL-13</strain>
    </source>
</reference>
<dbReference type="HOGENOM" id="CLU_1128050_0_0_5"/>
<dbReference type="EMBL" id="CP002382">
    <property type="protein sequence ID" value="AEP10618.1"/>
    <property type="molecule type" value="Genomic_DNA"/>
</dbReference>
<evidence type="ECO:0000313" key="1">
    <source>
        <dbReference type="EMBL" id="AEP10618.1"/>
    </source>
</evidence>
<dbReference type="AlphaFoldDB" id="G2KT74"/>
<accession>G2KT74</accession>
<dbReference type="Proteomes" id="UP000009286">
    <property type="component" value="Chromosome"/>
</dbReference>
<evidence type="ECO:0000313" key="2">
    <source>
        <dbReference type="Proteomes" id="UP000009286"/>
    </source>
</evidence>
<proteinExistence type="predicted"/>
<organism evidence="1 2">
    <name type="scientific">Micavibrio aeruginosavorus (strain ARL-13)</name>
    <dbReference type="NCBI Taxonomy" id="856793"/>
    <lineage>
        <taxon>Bacteria</taxon>
        <taxon>Pseudomonadati</taxon>
        <taxon>Bdellovibrionota</taxon>
        <taxon>Bdellovibrionia</taxon>
        <taxon>Bdellovibrionales</taxon>
        <taxon>Pseudobdellovibrionaceae</taxon>
        <taxon>Micavibrio</taxon>
    </lineage>
</organism>
<name>G2KT74_MICAA</name>
<dbReference type="KEGG" id="mai:MICA_2315"/>
<protein>
    <submittedName>
        <fullName evidence="1">Uncharacterized protein</fullName>
    </submittedName>
</protein>
<sequence>MSKRDQATAGGNFSMGSTVRAGGEGGVLTAAQKRSLLNNASVATRALADKGEALDKAQTGSEFQTVEGQYRAMDGENLLKSMFNNPHLMTFSAQAWAQTKMQSEGLARRLKDLELNPGEASRQEVAANVRNTLAYMSANGITVESLKKYEIEDLQENLRRLDLFHGDTDGYAQSPGLAGAIGGFVASDKGTEELLKRGAKVIEDTAPKLSKNQLDFGPAANGDLKLDAPKPGSPVMVNRPTFALAM</sequence>